<keyword evidence="1" id="KW-1133">Transmembrane helix</keyword>
<dbReference type="Proteomes" id="UP000596004">
    <property type="component" value="Chromosome"/>
</dbReference>
<keyword evidence="1" id="KW-0812">Transmembrane</keyword>
<feature type="transmembrane region" description="Helical" evidence="1">
    <location>
        <begin position="155"/>
        <end position="181"/>
    </location>
</feature>
<reference evidence="2" key="1">
    <citation type="submission" date="2020-11" db="EMBL/GenBank/DDBJ databases">
        <title>Connecting structure to function with the recovery of over 1000 high-quality activated sludge metagenome-assembled genomes encoding full-length rRNA genes using long-read sequencing.</title>
        <authorList>
            <person name="Singleton C.M."/>
            <person name="Petriglieri F."/>
            <person name="Kristensen J.M."/>
            <person name="Kirkegaard R.H."/>
            <person name="Michaelsen T.Y."/>
            <person name="Andersen M.H."/>
            <person name="Karst S.M."/>
            <person name="Dueholm M.S."/>
            <person name="Nielsen P.H."/>
            <person name="Albertsen M."/>
        </authorList>
    </citation>
    <scope>NUCLEOTIDE SEQUENCE</scope>
    <source>
        <strain evidence="2">Fred_18-Q3-R57-64_BAT3C.431</strain>
    </source>
</reference>
<evidence type="ECO:0008006" key="3">
    <source>
        <dbReference type="Google" id="ProtNLM"/>
    </source>
</evidence>
<proteinExistence type="predicted"/>
<protein>
    <recommendedName>
        <fullName evidence="3">Type II secretion system F family protein</fullName>
    </recommendedName>
</protein>
<evidence type="ECO:0000256" key="1">
    <source>
        <dbReference type="SAM" id="Phobius"/>
    </source>
</evidence>
<evidence type="ECO:0000313" key="2">
    <source>
        <dbReference type="EMBL" id="QQR92218.1"/>
    </source>
</evidence>
<keyword evidence="1" id="KW-0472">Membrane</keyword>
<organism evidence="2">
    <name type="scientific">Candidatus Iainarchaeum sp</name>
    <dbReference type="NCBI Taxonomy" id="3101447"/>
    <lineage>
        <taxon>Archaea</taxon>
        <taxon>Candidatus Iainarchaeota</taxon>
        <taxon>Candidatus Iainarchaeia</taxon>
        <taxon>Candidatus Iainarchaeales</taxon>
        <taxon>Candidatus Iainarchaeaceae</taxon>
        <taxon>Candidatus Iainarchaeum</taxon>
    </lineage>
</organism>
<name>A0A7T9DJ17_9ARCH</name>
<dbReference type="AlphaFoldDB" id="A0A7T9DJ17"/>
<feature type="transmembrane region" description="Helical" evidence="1">
    <location>
        <begin position="193"/>
        <end position="214"/>
    </location>
</feature>
<gene>
    <name evidence="2" type="ORF">IPJ89_03585</name>
</gene>
<dbReference type="EMBL" id="CP064981">
    <property type="protein sequence ID" value="QQR92218.1"/>
    <property type="molecule type" value="Genomic_DNA"/>
</dbReference>
<accession>A0A7T9DJ17</accession>
<sequence>MRCKQKNQPLLSAREGIEVRWNPITDAIANWKRRMYAQQLESGMDAFLSLLLMELEWKQKMEWALRHAAAYTPAPLQGELTQALERFESQGMSLEESLLRVNAYAQSTALGRVIMLLIHLSKQGTTPQGIEGLRRMQEDLRIQQQAELKAYGSRLALLSLVFIGVSALVPAMFLAFVSIGSSFLELSLSAGDILSIALIGFPLLDAIVLGILWMQTPYFVRARV</sequence>